<dbReference type="Proteomes" id="UP000019146">
    <property type="component" value="Chromosome 2"/>
</dbReference>
<accession>A0A0P0RHS2</accession>
<evidence type="ECO:0000313" key="2">
    <source>
        <dbReference type="EMBL" id="ALL68338.1"/>
    </source>
</evidence>
<evidence type="ECO:0000256" key="1">
    <source>
        <dbReference type="SAM" id="MobiDB-lite"/>
    </source>
</evidence>
<feature type="compositionally biased region" description="Gly residues" evidence="1">
    <location>
        <begin position="34"/>
        <end position="46"/>
    </location>
</feature>
<dbReference type="EMBL" id="CP012747">
    <property type="protein sequence ID" value="ALL68338.1"/>
    <property type="molecule type" value="Genomic_DNA"/>
</dbReference>
<proteinExistence type="predicted"/>
<sequence>MAGAVGGTVAGDVVDNAVSSATGDTLLPNVASGAAGGALGREGGARSGANGALGADLYNKQLHAEEKSLAKKLADASGGKYTEEQMEGQMRIMGGPIRGSRNAGTG</sequence>
<reference evidence="2 3" key="1">
    <citation type="journal article" date="2014" name="Genome Announc.">
        <title>Draft Genome Sequence of the Haloacid-Degrading Burkholderia caribensis Strain MBA4.</title>
        <authorList>
            <person name="Pan Y."/>
            <person name="Kong K.F."/>
            <person name="Tsang J.S."/>
        </authorList>
    </citation>
    <scope>NUCLEOTIDE SEQUENCE [LARGE SCALE GENOMIC DNA]</scope>
    <source>
        <strain evidence="2 3">MBA4</strain>
    </source>
</reference>
<feature type="region of interest" description="Disordered" evidence="1">
    <location>
        <begin position="76"/>
        <end position="106"/>
    </location>
</feature>
<organism evidence="2 3">
    <name type="scientific">Paraburkholderia caribensis MBA4</name>
    <dbReference type="NCBI Taxonomy" id="1323664"/>
    <lineage>
        <taxon>Bacteria</taxon>
        <taxon>Pseudomonadati</taxon>
        <taxon>Pseudomonadota</taxon>
        <taxon>Betaproteobacteria</taxon>
        <taxon>Burkholderiales</taxon>
        <taxon>Burkholderiaceae</taxon>
        <taxon>Paraburkholderia</taxon>
    </lineage>
</organism>
<evidence type="ECO:0000313" key="3">
    <source>
        <dbReference type="Proteomes" id="UP000019146"/>
    </source>
</evidence>
<protein>
    <submittedName>
        <fullName evidence="2">Uncharacterized protein</fullName>
    </submittedName>
</protein>
<name>A0A0P0RHS2_9BURK</name>
<gene>
    <name evidence="2" type="ORF">K788_0000590</name>
</gene>
<dbReference type="KEGG" id="bcai:K788_0000590"/>
<dbReference type="AlphaFoldDB" id="A0A0P0RHS2"/>
<feature type="region of interest" description="Disordered" evidence="1">
    <location>
        <begin position="21"/>
        <end position="46"/>
    </location>
</feature>